<accession>A0A2W2ED80</accession>
<dbReference type="OrthoDB" id="3403620at2"/>
<feature type="region of interest" description="Disordered" evidence="2">
    <location>
        <begin position="1"/>
        <end position="40"/>
    </location>
</feature>
<evidence type="ECO:0000256" key="2">
    <source>
        <dbReference type="SAM" id="MobiDB-lite"/>
    </source>
</evidence>
<comment type="caution">
    <text evidence="3">The sequence shown here is derived from an EMBL/GenBank/DDBJ whole genome shotgun (WGS) entry which is preliminary data.</text>
</comment>
<evidence type="ECO:0000313" key="3">
    <source>
        <dbReference type="EMBL" id="PZG07307.1"/>
    </source>
</evidence>
<feature type="region of interest" description="Disordered" evidence="2">
    <location>
        <begin position="296"/>
        <end position="341"/>
    </location>
</feature>
<name>A0A2W2ED80_9ACTN</name>
<organism evidence="3 4">
    <name type="scientific">Micromonospora craterilacus</name>
    <dbReference type="NCBI Taxonomy" id="1655439"/>
    <lineage>
        <taxon>Bacteria</taxon>
        <taxon>Bacillati</taxon>
        <taxon>Actinomycetota</taxon>
        <taxon>Actinomycetes</taxon>
        <taxon>Micromonosporales</taxon>
        <taxon>Micromonosporaceae</taxon>
        <taxon>Micromonospora</taxon>
    </lineage>
</organism>
<keyword evidence="1" id="KW-0175">Coiled coil</keyword>
<feature type="compositionally biased region" description="Low complexity" evidence="2">
    <location>
        <begin position="1"/>
        <end position="29"/>
    </location>
</feature>
<feature type="coiled-coil region" evidence="1">
    <location>
        <begin position="268"/>
        <end position="295"/>
    </location>
</feature>
<dbReference type="RefSeq" id="WP_111219341.1">
    <property type="nucleotide sequence ID" value="NZ_POTY01000327.1"/>
</dbReference>
<evidence type="ECO:0000256" key="1">
    <source>
        <dbReference type="SAM" id="Coils"/>
    </source>
</evidence>
<dbReference type="Proteomes" id="UP000248924">
    <property type="component" value="Unassembled WGS sequence"/>
</dbReference>
<sequence length="341" mass="37423">PETPPAETTTTSAPKATSAGATGTSGPEADSAGATGTSAREAASADRWRRLSERATALLLAVVRFWRRVVQLWTRMADALQEEDSGRASVVRTSTAPRRRTERHETPAPIRVSAQDGVFIFAVDAFVTWSSDHLPWEALTSYARYFMPHVTVRLAHLAAAPAGQLPPHRTAELEATLQGLLRAEGPWRYPHDDGPVECVVRVRVRPDERVRALTMPYFEQLIRIDSEFDVRKRRAERAEQLSRQVVTILEDLAGRLAADGQQPDGKVAGEVESLLAEQKATLRRLEDQFRAALHDSDLFGPTTSGDIPKQRPYAEPAEAPPPPDGQTATDDGSSGNSRRPQ</sequence>
<reference evidence="3 4" key="1">
    <citation type="submission" date="2018-01" db="EMBL/GenBank/DDBJ databases">
        <title>Draft genome sequence of Jishengella sp. NA12.</title>
        <authorList>
            <person name="Sahin N."/>
            <person name="Ay H."/>
            <person name="Saygin H."/>
        </authorList>
    </citation>
    <scope>NUCLEOTIDE SEQUENCE [LARGE SCALE GENOMIC DNA]</scope>
    <source>
        <strain evidence="3 4">NA12</strain>
    </source>
</reference>
<feature type="region of interest" description="Disordered" evidence="2">
    <location>
        <begin position="83"/>
        <end position="106"/>
    </location>
</feature>
<feature type="compositionally biased region" description="Polar residues" evidence="2">
    <location>
        <begin position="326"/>
        <end position="341"/>
    </location>
</feature>
<dbReference type="EMBL" id="POTY01000327">
    <property type="protein sequence ID" value="PZG07307.1"/>
    <property type="molecule type" value="Genomic_DNA"/>
</dbReference>
<protein>
    <submittedName>
        <fullName evidence="3">Uncharacterized protein</fullName>
    </submittedName>
</protein>
<keyword evidence="4" id="KW-1185">Reference proteome</keyword>
<evidence type="ECO:0000313" key="4">
    <source>
        <dbReference type="Proteomes" id="UP000248924"/>
    </source>
</evidence>
<proteinExistence type="predicted"/>
<feature type="non-terminal residue" evidence="3">
    <location>
        <position position="1"/>
    </location>
</feature>
<gene>
    <name evidence="3" type="ORF">C1I95_31215</name>
</gene>
<dbReference type="AlphaFoldDB" id="A0A2W2ED80"/>